<comment type="caution">
    <text evidence="2">The sequence shown here is derived from an EMBL/GenBank/DDBJ whole genome shotgun (WGS) entry which is preliminary data.</text>
</comment>
<organism evidence="2 3">
    <name type="scientific">Tritrichomonas foetus</name>
    <dbReference type="NCBI Taxonomy" id="1144522"/>
    <lineage>
        <taxon>Eukaryota</taxon>
        <taxon>Metamonada</taxon>
        <taxon>Parabasalia</taxon>
        <taxon>Tritrichomonadida</taxon>
        <taxon>Tritrichomonadidae</taxon>
        <taxon>Tritrichomonas</taxon>
    </lineage>
</organism>
<name>A0A1J4JP47_9EUKA</name>
<evidence type="ECO:0000256" key="1">
    <source>
        <dbReference type="SAM" id="MobiDB-lite"/>
    </source>
</evidence>
<protein>
    <submittedName>
        <fullName evidence="2">Uncharacterized protein</fullName>
    </submittedName>
</protein>
<sequence length="695" mass="78521">MSTIIQTSDAIETSTMNYVVDMFGKSVVQMIQASLNHQTAIDELRAQIRSCQTQISNIAGTLEEFEDRMFVKLQEVRPTIYTRDGLPLDDALESLQNKITTLNDRTSDFNDSFKRVTEELDTKVDISEFETVMKESKDTNLEFKDVSNSVQLLQKELQKTHQENDQLMDRVTQMVKMQVHHAINTQSFMKGSESDENDKSGRPNTDSKSDDTKLVTRKELKNEINKLLKNGQAGNLFNDDFDVPFDSNDIEGTFANLQEQQRKLDEDYQRKKEKLAVNFKKIAKIAEEKGGDENDDYDNYDDISDEIEFESDFSVNEEVEAVSTTFKNIAINYDYENEQNNKIVVDDEEITRIPDLPGRRRNIGLNIKPENIVEEIIMEEEDELDENGVPTGQKKIVTKTRRKKKSNKHSDIANQAKQLGNEIINQSYNNKNIGQISPQDEAKIINNISSKVANRVENMLVDLISSTGVGGIKLDKNDAKQLVKQLSVVADFREELRKVQTLLPMKHDRVAAEKALQIRITRDEFFTMLVKLFPNNLSVKKMAAQENSNLPVLTADSNDSRATTAANVSRSLNGGTATTNKRNLRTASGAKTTITASLMPARDSRFCAFNKRFLNGSDGHYYYRDMSVNSGNTGESNNQQPAASAVVGAHVLPKDVTSEAAFDYQPYINMDQNVTFDKVNVPARHRSRTPPQAQD</sequence>
<dbReference type="OrthoDB" id="10567843at2759"/>
<dbReference type="EMBL" id="MLAK01000967">
    <property type="protein sequence ID" value="OHT00192.1"/>
    <property type="molecule type" value="Genomic_DNA"/>
</dbReference>
<evidence type="ECO:0000313" key="2">
    <source>
        <dbReference type="EMBL" id="OHT00192.1"/>
    </source>
</evidence>
<dbReference type="VEuPathDB" id="TrichDB:TRFO_33178"/>
<feature type="compositionally biased region" description="Basic and acidic residues" evidence="1">
    <location>
        <begin position="197"/>
        <end position="214"/>
    </location>
</feature>
<dbReference type="Proteomes" id="UP000179807">
    <property type="component" value="Unassembled WGS sequence"/>
</dbReference>
<reference evidence="2" key="1">
    <citation type="submission" date="2016-10" db="EMBL/GenBank/DDBJ databases">
        <authorList>
            <person name="Benchimol M."/>
            <person name="Almeida L.G."/>
            <person name="Vasconcelos A.T."/>
            <person name="Perreira-Neves A."/>
            <person name="Rosa I.A."/>
            <person name="Tasca T."/>
            <person name="Bogo M.R."/>
            <person name="de Souza W."/>
        </authorList>
    </citation>
    <scope>NUCLEOTIDE SEQUENCE [LARGE SCALE GENOMIC DNA]</scope>
    <source>
        <strain evidence="2">K</strain>
    </source>
</reference>
<keyword evidence="3" id="KW-1185">Reference proteome</keyword>
<feature type="region of interest" description="Disordered" evidence="1">
    <location>
        <begin position="183"/>
        <end position="214"/>
    </location>
</feature>
<dbReference type="AlphaFoldDB" id="A0A1J4JP47"/>
<dbReference type="GeneID" id="94843635"/>
<dbReference type="RefSeq" id="XP_068353328.1">
    <property type="nucleotide sequence ID" value="XM_068508931.1"/>
</dbReference>
<proteinExistence type="predicted"/>
<evidence type="ECO:0000313" key="3">
    <source>
        <dbReference type="Proteomes" id="UP000179807"/>
    </source>
</evidence>
<gene>
    <name evidence="2" type="ORF">TRFO_33178</name>
</gene>
<accession>A0A1J4JP47</accession>